<dbReference type="PANTHER" id="PTHR30538:SF1">
    <property type="entry name" value="L-LYSINE 2,3-AMINOMUTASE"/>
    <property type="match status" value="1"/>
</dbReference>
<dbReference type="GO" id="GO:0046872">
    <property type="term" value="F:metal ion binding"/>
    <property type="evidence" value="ECO:0007669"/>
    <property type="project" value="UniProtKB-KW"/>
</dbReference>
<dbReference type="STRING" id="45067.Llan_1732"/>
<reference evidence="17 18" key="1">
    <citation type="submission" date="2015-11" db="EMBL/GenBank/DDBJ databases">
        <title>Genomic analysis of 38 Legionella species identifies large and diverse effector repertoires.</title>
        <authorList>
            <person name="Burstein D."/>
            <person name="Amaro F."/>
            <person name="Zusman T."/>
            <person name="Lifshitz Z."/>
            <person name="Cohen O."/>
            <person name="Gilbert J.A."/>
            <person name="Pupko T."/>
            <person name="Shuman H.A."/>
            <person name="Segal G."/>
        </authorList>
    </citation>
    <scope>NUCLEOTIDE SEQUENCE [LARGE SCALE GENOMIC DNA]</scope>
    <source>
        <strain evidence="17 18">ATCC 49751</strain>
    </source>
</reference>
<comment type="cofactor">
    <cofactor evidence="2 15">
        <name>pyridoxal 5'-phosphate</name>
        <dbReference type="ChEBI" id="CHEBI:597326"/>
    </cofactor>
</comment>
<dbReference type="InterPro" id="IPR022462">
    <property type="entry name" value="EpmB"/>
</dbReference>
<dbReference type="NCBIfam" id="TIGR00238">
    <property type="entry name" value="KamA family radical SAM protein"/>
    <property type="match status" value="1"/>
</dbReference>
<keyword evidence="11 14" id="KW-0411">Iron-sulfur</keyword>
<evidence type="ECO:0000256" key="9">
    <source>
        <dbReference type="ARBA" id="ARBA00022898"/>
    </source>
</evidence>
<dbReference type="InterPro" id="IPR003739">
    <property type="entry name" value="Lys_aminomutase/Glu_NH3_mut"/>
</dbReference>
<protein>
    <recommendedName>
        <fullName evidence="5">L-lysine 2,3-aminomutase</fullName>
    </recommendedName>
    <alternativeName>
        <fullName evidence="13">EF-P post-translational modification enzyme B</fullName>
    </alternativeName>
</protein>
<evidence type="ECO:0000256" key="5">
    <source>
        <dbReference type="ARBA" id="ARBA00022363"/>
    </source>
</evidence>
<feature type="domain" description="Radical SAM core" evidence="16">
    <location>
        <begin position="106"/>
        <end position="321"/>
    </location>
</feature>
<keyword evidence="7" id="KW-0949">S-adenosyl-L-methionine</keyword>
<evidence type="ECO:0000259" key="16">
    <source>
        <dbReference type="PROSITE" id="PS51918"/>
    </source>
</evidence>
<dbReference type="InterPro" id="IPR013785">
    <property type="entry name" value="Aldolase_TIM"/>
</dbReference>
<evidence type="ECO:0000313" key="18">
    <source>
        <dbReference type="Proteomes" id="UP000054869"/>
    </source>
</evidence>
<comment type="caution">
    <text evidence="17">The sequence shown here is derived from an EMBL/GenBank/DDBJ whole genome shotgun (WGS) entry which is preliminary data.</text>
</comment>
<dbReference type="SFLD" id="SFLDF00314">
    <property type="entry name" value="L-lysine_2_3-aminomutase_(yjeK"/>
    <property type="match status" value="1"/>
</dbReference>
<dbReference type="GO" id="GO:0051539">
    <property type="term" value="F:4 iron, 4 sulfur cluster binding"/>
    <property type="evidence" value="ECO:0007669"/>
    <property type="project" value="UniProtKB-KW"/>
</dbReference>
<feature type="binding site" evidence="14">
    <location>
        <position position="127"/>
    </location>
    <ligand>
        <name>[4Fe-4S] cluster</name>
        <dbReference type="ChEBI" id="CHEBI:49883"/>
        <note>4Fe-4S-S-AdoMet</note>
    </ligand>
</feature>
<evidence type="ECO:0000256" key="10">
    <source>
        <dbReference type="ARBA" id="ARBA00023004"/>
    </source>
</evidence>
<evidence type="ECO:0000256" key="2">
    <source>
        <dbReference type="ARBA" id="ARBA00001933"/>
    </source>
</evidence>
<comment type="catalytic activity">
    <reaction evidence="1">
        <text>L-lysine = D-beta-lysine</text>
        <dbReference type="Rhea" id="RHEA:44148"/>
        <dbReference type="ChEBI" id="CHEBI:32551"/>
        <dbReference type="ChEBI" id="CHEBI:84138"/>
    </reaction>
</comment>
<dbReference type="CDD" id="cd01335">
    <property type="entry name" value="Radical_SAM"/>
    <property type="match status" value="1"/>
</dbReference>
<evidence type="ECO:0000256" key="11">
    <source>
        <dbReference type="ARBA" id="ARBA00023014"/>
    </source>
</evidence>
<evidence type="ECO:0000313" key="17">
    <source>
        <dbReference type="EMBL" id="KTD21002.1"/>
    </source>
</evidence>
<feature type="binding site" evidence="14">
    <location>
        <position position="120"/>
    </location>
    <ligand>
        <name>[4Fe-4S] cluster</name>
        <dbReference type="ChEBI" id="CHEBI:49883"/>
        <note>4Fe-4S-S-AdoMet</note>
    </ligand>
</feature>
<dbReference type="SFLD" id="SFLDG01070">
    <property type="entry name" value="PLP-dependent"/>
    <property type="match status" value="1"/>
</dbReference>
<dbReference type="PROSITE" id="PS51918">
    <property type="entry name" value="RADICAL_SAM"/>
    <property type="match status" value="1"/>
</dbReference>
<evidence type="ECO:0000256" key="14">
    <source>
        <dbReference type="PIRSR" id="PIRSR004911-1"/>
    </source>
</evidence>
<dbReference type="PANTHER" id="PTHR30538">
    <property type="entry name" value="LYSINE 2,3-AMINOMUTASE-RELATED"/>
    <property type="match status" value="1"/>
</dbReference>
<evidence type="ECO:0000256" key="3">
    <source>
        <dbReference type="ARBA" id="ARBA00001966"/>
    </source>
</evidence>
<evidence type="ECO:0000256" key="12">
    <source>
        <dbReference type="ARBA" id="ARBA00023235"/>
    </source>
</evidence>
<dbReference type="AlphaFoldDB" id="A0A0W0VLM5"/>
<dbReference type="Proteomes" id="UP000054869">
    <property type="component" value="Unassembled WGS sequence"/>
</dbReference>
<evidence type="ECO:0000256" key="4">
    <source>
        <dbReference type="ARBA" id="ARBA00008703"/>
    </source>
</evidence>
<evidence type="ECO:0000256" key="15">
    <source>
        <dbReference type="PIRSR" id="PIRSR603739-50"/>
    </source>
</evidence>
<dbReference type="PATRIC" id="fig|45067.4.peg.1818"/>
<dbReference type="PIRSF" id="PIRSF004911">
    <property type="entry name" value="DUF160"/>
    <property type="match status" value="1"/>
</dbReference>
<evidence type="ECO:0000256" key="8">
    <source>
        <dbReference type="ARBA" id="ARBA00022723"/>
    </source>
</evidence>
<accession>A0A0W0VLM5</accession>
<evidence type="ECO:0000256" key="6">
    <source>
        <dbReference type="ARBA" id="ARBA00022485"/>
    </source>
</evidence>
<gene>
    <name evidence="17" type="ORF">Llan_1732</name>
</gene>
<dbReference type="SFLD" id="SFLDS00029">
    <property type="entry name" value="Radical_SAM"/>
    <property type="match status" value="1"/>
</dbReference>
<dbReference type="GO" id="GO:0016853">
    <property type="term" value="F:isomerase activity"/>
    <property type="evidence" value="ECO:0007669"/>
    <property type="project" value="UniProtKB-KW"/>
</dbReference>
<keyword evidence="9 15" id="KW-0663">Pyridoxal phosphate</keyword>
<dbReference type="EMBL" id="LNYI01000033">
    <property type="protein sequence ID" value="KTD21002.1"/>
    <property type="molecule type" value="Genomic_DNA"/>
</dbReference>
<dbReference type="InterPro" id="IPR058240">
    <property type="entry name" value="rSAM_sf"/>
</dbReference>
<comment type="similarity">
    <text evidence="4">Belongs to the radical SAM superfamily. KamA family.</text>
</comment>
<keyword evidence="6 14" id="KW-0004">4Fe-4S</keyword>
<keyword evidence="10" id="KW-0408">Iron</keyword>
<feature type="modified residue" description="N6-(pyridoxal phosphate)lysine" evidence="15">
    <location>
        <position position="332"/>
    </location>
</feature>
<keyword evidence="18" id="KW-1185">Reference proteome</keyword>
<keyword evidence="12 17" id="KW-0413">Isomerase</keyword>
<dbReference type="eggNOG" id="COG1509">
    <property type="taxonomic scope" value="Bacteria"/>
</dbReference>
<evidence type="ECO:0000256" key="7">
    <source>
        <dbReference type="ARBA" id="ARBA00022691"/>
    </source>
</evidence>
<organism evidence="17 18">
    <name type="scientific">Legionella lansingensis</name>
    <dbReference type="NCBI Taxonomy" id="45067"/>
    <lineage>
        <taxon>Bacteria</taxon>
        <taxon>Pseudomonadati</taxon>
        <taxon>Pseudomonadota</taxon>
        <taxon>Gammaproteobacteria</taxon>
        <taxon>Legionellales</taxon>
        <taxon>Legionellaceae</taxon>
        <taxon>Legionella</taxon>
    </lineage>
</organism>
<dbReference type="Pfam" id="PF04055">
    <property type="entry name" value="Radical_SAM"/>
    <property type="match status" value="1"/>
</dbReference>
<dbReference type="SUPFAM" id="SSF102114">
    <property type="entry name" value="Radical SAM enzymes"/>
    <property type="match status" value="1"/>
</dbReference>
<comment type="cofactor">
    <cofactor evidence="3">
        <name>[4Fe-4S] cluster</name>
        <dbReference type="ChEBI" id="CHEBI:49883"/>
    </cofactor>
</comment>
<name>A0A0W0VLM5_9GAMM</name>
<sequence>MQFINFVQLMRDSSVSWQKILAQGFASVNELLEFLSLPLTLGSTMAEQNFKTRVPRGFVARMQQGNPRDPLLLQVLAVNEELTDVEGYISDPLAEHNNHPRQGLIHKYKGRVLLTLTGACAINCRYCFRRHFPYENHNPGREGWRTALDYVQADSTIHEVILSGGDPLLASNQVIASLLQQLQEISHLRTIRFHTRIPIVLPERIDTGFLQCLEATPLRKVIVLHTNHPQELNHAVFEACKALRESGCHLLNQSVLLKGVNDEVDTLAELSEQLLNCGVLPYYLHLLDKVKGAAHFDIPEEEALSIYRELQKRLPGYLLPRLAREEPGKESKTIFV</sequence>
<proteinExistence type="inferred from homology"/>
<dbReference type="InterPro" id="IPR007197">
    <property type="entry name" value="rSAM"/>
</dbReference>
<feature type="binding site" evidence="14">
    <location>
        <position position="124"/>
    </location>
    <ligand>
        <name>[4Fe-4S] cluster</name>
        <dbReference type="ChEBI" id="CHEBI:49883"/>
        <note>4Fe-4S-S-AdoMet</note>
    </ligand>
</feature>
<evidence type="ECO:0000256" key="13">
    <source>
        <dbReference type="ARBA" id="ARBA00030756"/>
    </source>
</evidence>
<dbReference type="RefSeq" id="WP_274519305.1">
    <property type="nucleotide sequence ID" value="NZ_CAAAJD010000002.1"/>
</dbReference>
<keyword evidence="8 14" id="KW-0479">Metal-binding</keyword>
<evidence type="ECO:0000256" key="1">
    <source>
        <dbReference type="ARBA" id="ARBA00001352"/>
    </source>
</evidence>
<dbReference type="Gene3D" id="3.20.20.70">
    <property type="entry name" value="Aldolase class I"/>
    <property type="match status" value="1"/>
</dbReference>
<dbReference type="NCBIfam" id="TIGR03821">
    <property type="entry name" value="EFP_modif_epmB"/>
    <property type="match status" value="1"/>
</dbReference>